<organism evidence="2">
    <name type="scientific">uncultured Thiotrichaceae bacterium</name>
    <dbReference type="NCBI Taxonomy" id="298394"/>
    <lineage>
        <taxon>Bacteria</taxon>
        <taxon>Pseudomonadati</taxon>
        <taxon>Pseudomonadota</taxon>
        <taxon>Gammaproteobacteria</taxon>
        <taxon>Thiotrichales</taxon>
        <taxon>Thiotrichaceae</taxon>
        <taxon>environmental samples</taxon>
    </lineage>
</organism>
<sequence length="50" mass="5944">MKELPEEEQKKILESSPKGTWVIMFIYGVLFTLGFLYFWFELFVARGPVK</sequence>
<keyword evidence="1" id="KW-1133">Transmembrane helix</keyword>
<evidence type="ECO:0000256" key="1">
    <source>
        <dbReference type="SAM" id="Phobius"/>
    </source>
</evidence>
<reference evidence="2" key="1">
    <citation type="submission" date="2020-01" db="EMBL/GenBank/DDBJ databases">
        <authorList>
            <person name="Meier V. D."/>
            <person name="Meier V D."/>
        </authorList>
    </citation>
    <scope>NUCLEOTIDE SEQUENCE</scope>
    <source>
        <strain evidence="2">HLG_WM_MAG_07</strain>
    </source>
</reference>
<protein>
    <submittedName>
        <fullName evidence="2">Uncharacterized protein</fullName>
    </submittedName>
</protein>
<dbReference type="AlphaFoldDB" id="A0A6S6T385"/>
<dbReference type="EMBL" id="CACVAY010000039">
    <property type="protein sequence ID" value="CAA6809356.1"/>
    <property type="molecule type" value="Genomic_DNA"/>
</dbReference>
<gene>
    <name evidence="2" type="ORF">HELGO_WM12943</name>
</gene>
<proteinExistence type="predicted"/>
<accession>A0A6S6T385</accession>
<name>A0A6S6T385_9GAMM</name>
<keyword evidence="1" id="KW-0812">Transmembrane</keyword>
<feature type="transmembrane region" description="Helical" evidence="1">
    <location>
        <begin position="21"/>
        <end position="40"/>
    </location>
</feature>
<keyword evidence="1" id="KW-0472">Membrane</keyword>
<evidence type="ECO:0000313" key="2">
    <source>
        <dbReference type="EMBL" id="CAA6809356.1"/>
    </source>
</evidence>